<dbReference type="Pfam" id="PF05922">
    <property type="entry name" value="Inhibitor_I9"/>
    <property type="match status" value="1"/>
</dbReference>
<keyword evidence="4" id="KW-0964">Secreted</keyword>
<evidence type="ECO:0000256" key="13">
    <source>
        <dbReference type="SAM" id="SignalP"/>
    </source>
</evidence>
<proteinExistence type="inferred from homology"/>
<evidence type="ECO:0000256" key="2">
    <source>
        <dbReference type="ARBA" id="ARBA00004613"/>
    </source>
</evidence>
<evidence type="ECO:0000256" key="12">
    <source>
        <dbReference type="PROSITE-ProRule" id="PRU01240"/>
    </source>
</evidence>
<evidence type="ECO:0000256" key="10">
    <source>
        <dbReference type="ARBA" id="ARBA00023145"/>
    </source>
</evidence>
<dbReference type="InterPro" id="IPR023828">
    <property type="entry name" value="Peptidase_S8_Ser-AS"/>
</dbReference>
<comment type="caution">
    <text evidence="16">The sequence shown here is derived from an EMBL/GenBank/DDBJ whole genome shotgun (WGS) entry which is preliminary data.</text>
</comment>
<evidence type="ECO:0000259" key="14">
    <source>
        <dbReference type="Pfam" id="PF00082"/>
    </source>
</evidence>
<feature type="active site" description="Charge relay system" evidence="12">
    <location>
        <position position="343"/>
    </location>
</feature>
<dbReference type="AlphaFoldDB" id="A0A059J708"/>
<evidence type="ECO:0000313" key="17">
    <source>
        <dbReference type="Proteomes" id="UP000024533"/>
    </source>
</evidence>
<keyword evidence="9" id="KW-0843">Virulence</keyword>
<dbReference type="GO" id="GO:0006508">
    <property type="term" value="P:proteolysis"/>
    <property type="evidence" value="ECO:0007669"/>
    <property type="project" value="UniProtKB-KW"/>
</dbReference>
<keyword evidence="6 13" id="KW-0732">Signal</keyword>
<dbReference type="Gene3D" id="3.30.70.80">
    <property type="entry name" value="Peptidase S8 propeptide/proteinase inhibitor I9"/>
    <property type="match status" value="1"/>
</dbReference>
<comment type="subcellular location">
    <subcellularLocation>
        <location evidence="2">Secreted</location>
    </subcellularLocation>
</comment>
<organism evidence="16 17">
    <name type="scientific">Trichophyton interdigitale (strain MR816)</name>
    <dbReference type="NCBI Taxonomy" id="1215338"/>
    <lineage>
        <taxon>Eukaryota</taxon>
        <taxon>Fungi</taxon>
        <taxon>Dikarya</taxon>
        <taxon>Ascomycota</taxon>
        <taxon>Pezizomycotina</taxon>
        <taxon>Eurotiomycetes</taxon>
        <taxon>Eurotiomycetidae</taxon>
        <taxon>Onygenales</taxon>
        <taxon>Arthrodermataceae</taxon>
        <taxon>Trichophyton</taxon>
    </lineage>
</organism>
<dbReference type="Pfam" id="PF00082">
    <property type="entry name" value="Peptidase_S8"/>
    <property type="match status" value="1"/>
</dbReference>
<dbReference type="OrthoDB" id="206201at2759"/>
<evidence type="ECO:0008006" key="18">
    <source>
        <dbReference type="Google" id="ProtNLM"/>
    </source>
</evidence>
<accession>A0A059J708</accession>
<keyword evidence="8 12" id="KW-0720">Serine protease</keyword>
<dbReference type="Proteomes" id="UP000024533">
    <property type="component" value="Unassembled WGS sequence"/>
</dbReference>
<feature type="domain" description="Inhibitor I9" evidence="15">
    <location>
        <begin position="35"/>
        <end position="115"/>
    </location>
</feature>
<evidence type="ECO:0000256" key="3">
    <source>
        <dbReference type="ARBA" id="ARBA00011073"/>
    </source>
</evidence>
<dbReference type="PROSITE" id="PS51892">
    <property type="entry name" value="SUBTILASE"/>
    <property type="match status" value="1"/>
</dbReference>
<keyword evidence="11" id="KW-0325">Glycoprotein</keyword>
<dbReference type="InterPro" id="IPR036852">
    <property type="entry name" value="Peptidase_S8/S53_dom_sf"/>
</dbReference>
<dbReference type="InterPro" id="IPR034193">
    <property type="entry name" value="PCSK9_ProteinaseK-like"/>
</dbReference>
<dbReference type="InterPro" id="IPR015500">
    <property type="entry name" value="Peptidase_S8_subtilisin-rel"/>
</dbReference>
<dbReference type="GO" id="GO:0005576">
    <property type="term" value="C:extracellular region"/>
    <property type="evidence" value="ECO:0007669"/>
    <property type="project" value="UniProtKB-SubCell"/>
</dbReference>
<protein>
    <recommendedName>
        <fullName evidence="18">Subtilisin-like protease 12</fullName>
    </recommendedName>
</protein>
<dbReference type="InterPro" id="IPR037045">
    <property type="entry name" value="S8pro/Inhibitor_I9_sf"/>
</dbReference>
<keyword evidence="10" id="KW-0865">Zymogen</keyword>
<feature type="domain" description="Peptidase S8/S53" evidence="14">
    <location>
        <begin position="156"/>
        <end position="367"/>
    </location>
</feature>
<comment type="function">
    <text evidence="1">Secreted subtilisin-like serine protease with keratinolytic activity that contributes to pathogenicity.</text>
</comment>
<evidence type="ECO:0000256" key="8">
    <source>
        <dbReference type="ARBA" id="ARBA00022825"/>
    </source>
</evidence>
<evidence type="ECO:0000256" key="7">
    <source>
        <dbReference type="ARBA" id="ARBA00022801"/>
    </source>
</evidence>
<dbReference type="PANTHER" id="PTHR43806">
    <property type="entry name" value="PEPTIDASE S8"/>
    <property type="match status" value="1"/>
</dbReference>
<dbReference type="SUPFAM" id="SSF54897">
    <property type="entry name" value="Protease propeptides/inhibitors"/>
    <property type="match status" value="1"/>
</dbReference>
<feature type="active site" description="Charge relay system" evidence="12">
    <location>
        <position position="188"/>
    </location>
</feature>
<keyword evidence="7 12" id="KW-0378">Hydrolase</keyword>
<dbReference type="PANTHER" id="PTHR43806:SF11">
    <property type="entry name" value="CEREVISIN-RELATED"/>
    <property type="match status" value="1"/>
</dbReference>
<dbReference type="OMA" id="GRMGVAN"/>
<evidence type="ECO:0000256" key="11">
    <source>
        <dbReference type="ARBA" id="ARBA00023180"/>
    </source>
</evidence>
<dbReference type="PROSITE" id="PS00138">
    <property type="entry name" value="SUBTILASE_SER"/>
    <property type="match status" value="1"/>
</dbReference>
<name>A0A059J708_TRIIM</name>
<dbReference type="SUPFAM" id="SSF52743">
    <property type="entry name" value="Subtilisin-like"/>
    <property type="match status" value="1"/>
</dbReference>
<keyword evidence="17" id="KW-1185">Reference proteome</keyword>
<keyword evidence="5 12" id="KW-0645">Protease</keyword>
<dbReference type="Gene3D" id="3.40.50.200">
    <property type="entry name" value="Peptidase S8/S53 domain"/>
    <property type="match status" value="1"/>
</dbReference>
<dbReference type="FunFam" id="3.40.50.200:FF:000014">
    <property type="entry name" value="Proteinase K"/>
    <property type="match status" value="1"/>
</dbReference>
<evidence type="ECO:0000313" key="16">
    <source>
        <dbReference type="EMBL" id="KDB23473.1"/>
    </source>
</evidence>
<dbReference type="GO" id="GO:0004252">
    <property type="term" value="F:serine-type endopeptidase activity"/>
    <property type="evidence" value="ECO:0007669"/>
    <property type="project" value="UniProtKB-UniRule"/>
</dbReference>
<gene>
    <name evidence="16" type="ORF">H109_04652</name>
</gene>
<evidence type="ECO:0000256" key="6">
    <source>
        <dbReference type="ARBA" id="ARBA00022729"/>
    </source>
</evidence>
<dbReference type="InterPro" id="IPR050131">
    <property type="entry name" value="Peptidase_S8_subtilisin-like"/>
</dbReference>
<evidence type="ECO:0000256" key="5">
    <source>
        <dbReference type="ARBA" id="ARBA00022670"/>
    </source>
</evidence>
<feature type="chain" id="PRO_5001574629" description="Subtilisin-like protease 12" evidence="13">
    <location>
        <begin position="20"/>
        <end position="397"/>
    </location>
</feature>
<dbReference type="EMBL" id="AOKY01000305">
    <property type="protein sequence ID" value="KDB23473.1"/>
    <property type="molecule type" value="Genomic_DNA"/>
</dbReference>
<dbReference type="STRING" id="1215338.A0A059J708"/>
<feature type="signal peptide" evidence="13">
    <location>
        <begin position="1"/>
        <end position="19"/>
    </location>
</feature>
<dbReference type="HOGENOM" id="CLU_011263_1_3_1"/>
<evidence type="ECO:0000259" key="15">
    <source>
        <dbReference type="Pfam" id="PF05922"/>
    </source>
</evidence>
<feature type="active site" description="Charge relay system" evidence="12">
    <location>
        <position position="157"/>
    </location>
</feature>
<sequence>MSIFKMMLIYFAIFWAVHAAQLLDIDSQGVIPGAYIVVMKNRVSSLEFSSHVRWLKRTHRRNLAKRGTQFTEGLGTTWDIAGWQAYSGSFDEDTIQEILNHENVEFVEPNKEMQVASTIKQGNVTWGLARISHKENFSHDYVSTYGEGENITFYGIDSGIDINQADFTGRARWGINLADHIDTDCNGHGTHTAGTVAGQKFGILKKASIVSIKILDCYGHGDITRYINGLNWAINDAKERGLLGKSVMNISLKTGRSRAVNEATVRAQEAGIFTAVAAGNQATNAEFYSPGSAPEVCTVGASTRNDTRAIFSNYGELVDLFAPGEYIRSTLPHNFTGLMSGTSMATPHVCGVGGLIMATEGLAPEKVCDRLKELANPIIQHPGFNTTNKLLYNGSGA</sequence>
<dbReference type="InterPro" id="IPR010259">
    <property type="entry name" value="S8pro/Inhibitor_I9"/>
</dbReference>
<evidence type="ECO:0000256" key="9">
    <source>
        <dbReference type="ARBA" id="ARBA00023026"/>
    </source>
</evidence>
<dbReference type="CDD" id="cd04077">
    <property type="entry name" value="Peptidases_S8_PCSK9_ProteinaseK_like"/>
    <property type="match status" value="1"/>
</dbReference>
<evidence type="ECO:0000256" key="1">
    <source>
        <dbReference type="ARBA" id="ARBA00002101"/>
    </source>
</evidence>
<dbReference type="PRINTS" id="PR00723">
    <property type="entry name" value="SUBTILISIN"/>
</dbReference>
<reference evidence="16 17" key="1">
    <citation type="submission" date="2014-02" db="EMBL/GenBank/DDBJ databases">
        <title>The Genome Sequence of Trichophyton interdigitale MR816.</title>
        <authorList>
            <consortium name="The Broad Institute Genomics Platform"/>
            <person name="Cuomo C.A."/>
            <person name="White T.C."/>
            <person name="Graser Y."/>
            <person name="Martinez-Rossi N."/>
            <person name="Heitman J."/>
            <person name="Young S.K."/>
            <person name="Zeng Q."/>
            <person name="Gargeya S."/>
            <person name="Abouelleil A."/>
            <person name="Alvarado L."/>
            <person name="Chapman S.B."/>
            <person name="Gainer-Dewar J."/>
            <person name="Goldberg J."/>
            <person name="Griggs A."/>
            <person name="Gujja S."/>
            <person name="Hansen M."/>
            <person name="Howarth C."/>
            <person name="Imamovic A."/>
            <person name="Larimer J."/>
            <person name="Martinez D."/>
            <person name="Murphy C."/>
            <person name="Pearson M.D."/>
            <person name="Persinoti G."/>
            <person name="Poon T."/>
            <person name="Priest M."/>
            <person name="Roberts A.D."/>
            <person name="Saif S."/>
            <person name="Shea T.D."/>
            <person name="Sykes S.N."/>
            <person name="Wortman J."/>
            <person name="Nusbaum C."/>
            <person name="Birren B."/>
        </authorList>
    </citation>
    <scope>NUCLEOTIDE SEQUENCE [LARGE SCALE GENOMIC DNA]</scope>
    <source>
        <strain evidence="16 17">MR816</strain>
    </source>
</reference>
<comment type="similarity">
    <text evidence="3 12">Belongs to the peptidase S8 family.</text>
</comment>
<evidence type="ECO:0000256" key="4">
    <source>
        <dbReference type="ARBA" id="ARBA00022525"/>
    </source>
</evidence>
<dbReference type="InterPro" id="IPR000209">
    <property type="entry name" value="Peptidase_S8/S53_dom"/>
</dbReference>